<comment type="caution">
    <text evidence="1">The sequence shown here is derived from an EMBL/GenBank/DDBJ whole genome shotgun (WGS) entry which is preliminary data.</text>
</comment>
<reference evidence="1" key="1">
    <citation type="submission" date="2016-10" db="EMBL/GenBank/DDBJ databases">
        <title>Sequence of Gallionella enrichment culture.</title>
        <authorList>
            <person name="Poehlein A."/>
            <person name="Muehling M."/>
            <person name="Daniel R."/>
        </authorList>
    </citation>
    <scope>NUCLEOTIDE SEQUENCE</scope>
</reference>
<accession>A0A1J5PV25</accession>
<dbReference type="AlphaFoldDB" id="A0A1J5PV25"/>
<sequence length="73" mass="7815">MGLAVNCDPSNAKLEAGRDLGQRCRGAFATRQAVGDNSDMVAAFGLSIGKIQDVAEDSANRRAHRVQDTKRLI</sequence>
<evidence type="ECO:0000313" key="1">
    <source>
        <dbReference type="EMBL" id="OIQ69147.1"/>
    </source>
</evidence>
<organism evidence="1">
    <name type="scientific">mine drainage metagenome</name>
    <dbReference type="NCBI Taxonomy" id="410659"/>
    <lineage>
        <taxon>unclassified sequences</taxon>
        <taxon>metagenomes</taxon>
        <taxon>ecological metagenomes</taxon>
    </lineage>
</organism>
<dbReference type="EMBL" id="MLJW01004891">
    <property type="protein sequence ID" value="OIQ69147.1"/>
    <property type="molecule type" value="Genomic_DNA"/>
</dbReference>
<gene>
    <name evidence="1" type="ORF">GALL_492550</name>
</gene>
<proteinExistence type="predicted"/>
<protein>
    <submittedName>
        <fullName evidence="1">Uncharacterized protein</fullName>
    </submittedName>
</protein>
<name>A0A1J5PV25_9ZZZZ</name>